<reference evidence="1 2" key="1">
    <citation type="submission" date="2019-03" db="EMBL/GenBank/DDBJ databases">
        <title>Complete Genome Sequence of Allofrancisella inopinata Strain SYSU YG23 Isolated from Water-Cooling Systems in China.</title>
        <authorList>
            <person name="Ohrman C."/>
            <person name="Uneklint I."/>
            <person name="Sjodin A."/>
        </authorList>
    </citation>
    <scope>NUCLEOTIDE SEQUENCE [LARGE SCALE GENOMIC DNA]</scope>
    <source>
        <strain evidence="1 2">SYSU YG23</strain>
    </source>
</reference>
<evidence type="ECO:0000313" key="2">
    <source>
        <dbReference type="Proteomes" id="UP000502004"/>
    </source>
</evidence>
<organism evidence="1 2">
    <name type="scientific">Allofrancisella inopinata</name>
    <dbReference type="NCBI Taxonomy" id="1085647"/>
    <lineage>
        <taxon>Bacteria</taxon>
        <taxon>Pseudomonadati</taxon>
        <taxon>Pseudomonadota</taxon>
        <taxon>Gammaproteobacteria</taxon>
        <taxon>Thiotrichales</taxon>
        <taxon>Francisellaceae</taxon>
        <taxon>Allofrancisella</taxon>
    </lineage>
</organism>
<dbReference type="AlphaFoldDB" id="A0AAE6YJF3"/>
<dbReference type="EMBL" id="CP038241">
    <property type="protein sequence ID" value="QIV95824.1"/>
    <property type="molecule type" value="Genomic_DNA"/>
</dbReference>
<keyword evidence="2" id="KW-1185">Reference proteome</keyword>
<name>A0AAE6YJF3_9GAMM</name>
<accession>A0AAE6YJF3</accession>
<dbReference type="RefSeq" id="WP_133941148.1">
    <property type="nucleotide sequence ID" value="NZ_CP038241.1"/>
</dbReference>
<dbReference type="KEGG" id="aii:E4K63_02860"/>
<proteinExistence type="predicted"/>
<protein>
    <submittedName>
        <fullName evidence="1">Uncharacterized protein</fullName>
    </submittedName>
</protein>
<gene>
    <name evidence="1" type="ORF">E4K63_02860</name>
</gene>
<sequence>MPFPDQSEESLWKILLTDGRHMVKVPLGKQNYIHGLKKPVEYEKEEPGYYSAQIEAIIKMQATQKWDAEKYKELHTIIKTKTGGKANTSSIKQGCQCSYDLVDYETSNAIMKEHIENSNELKQQLGINATILNKIKYEASNVTLTLAQRHSHQGQKISGSSHKTKNILTNTDSLILCEAIMDIYNRDIDGIDVCQDTSVRKDILFKALAKAIQNLEICHLENDLNTRTLGAFVKIETNKYLGEPCMFYYPSMGGNSTKSQIYQELEIGLQNAIYVLSGASSLVKYHFHEEKREISDKYIERNMDIYEVNRTLWMQEGSLKQKNINLQKLNVNYCFTTKQNSRNLGSFRNDVIK</sequence>
<dbReference type="Proteomes" id="UP000502004">
    <property type="component" value="Chromosome"/>
</dbReference>
<evidence type="ECO:0000313" key="1">
    <source>
        <dbReference type="EMBL" id="QIV95824.1"/>
    </source>
</evidence>